<feature type="transmembrane region" description="Helical" evidence="7">
    <location>
        <begin position="51"/>
        <end position="72"/>
    </location>
</feature>
<dbReference type="Pfam" id="PF05977">
    <property type="entry name" value="MFS_3"/>
    <property type="match status" value="1"/>
</dbReference>
<keyword evidence="5 7" id="KW-1133">Transmembrane helix</keyword>
<dbReference type="RefSeq" id="WP_246113282.1">
    <property type="nucleotide sequence ID" value="NZ_BJYT01000019.1"/>
</dbReference>
<dbReference type="EMBL" id="BJYT01000019">
    <property type="protein sequence ID" value="GEO11299.1"/>
    <property type="molecule type" value="Genomic_DNA"/>
</dbReference>
<evidence type="ECO:0000256" key="3">
    <source>
        <dbReference type="ARBA" id="ARBA00022475"/>
    </source>
</evidence>
<name>A0A512BH68_9BACT</name>
<dbReference type="AlphaFoldDB" id="A0A512BH68"/>
<keyword evidence="9" id="KW-1185">Reference proteome</keyword>
<comment type="caution">
    <text evidence="8">The sequence shown here is derived from an EMBL/GenBank/DDBJ whole genome shotgun (WGS) entry which is preliminary data.</text>
</comment>
<dbReference type="PANTHER" id="PTHR23513">
    <property type="entry name" value="INTEGRAL MEMBRANE EFFLUX PROTEIN-RELATED"/>
    <property type="match status" value="1"/>
</dbReference>
<dbReference type="InterPro" id="IPR010290">
    <property type="entry name" value="TM_effector"/>
</dbReference>
<dbReference type="PANTHER" id="PTHR23513:SF9">
    <property type="entry name" value="ENTEROBACTIN EXPORTER ENTS"/>
    <property type="match status" value="1"/>
</dbReference>
<protein>
    <submittedName>
        <fullName evidence="8">MFS transporter</fullName>
    </submittedName>
</protein>
<dbReference type="SUPFAM" id="SSF103473">
    <property type="entry name" value="MFS general substrate transporter"/>
    <property type="match status" value="1"/>
</dbReference>
<gene>
    <name evidence="8" type="primary">tetV</name>
    <name evidence="8" type="ORF">SAE01_37950</name>
</gene>
<evidence type="ECO:0000256" key="2">
    <source>
        <dbReference type="ARBA" id="ARBA00022448"/>
    </source>
</evidence>
<evidence type="ECO:0000256" key="5">
    <source>
        <dbReference type="ARBA" id="ARBA00022989"/>
    </source>
</evidence>
<feature type="transmembrane region" description="Helical" evidence="7">
    <location>
        <begin position="270"/>
        <end position="292"/>
    </location>
</feature>
<dbReference type="Gene3D" id="1.20.1250.20">
    <property type="entry name" value="MFS general substrate transporter like domains"/>
    <property type="match status" value="1"/>
</dbReference>
<feature type="transmembrane region" description="Helical" evidence="7">
    <location>
        <begin position="234"/>
        <end position="258"/>
    </location>
</feature>
<keyword evidence="4 7" id="KW-0812">Transmembrane</keyword>
<comment type="subcellular location">
    <subcellularLocation>
        <location evidence="1">Cell membrane</location>
        <topology evidence="1">Multi-pass membrane protein</topology>
    </subcellularLocation>
</comment>
<dbReference type="InterPro" id="IPR036259">
    <property type="entry name" value="MFS_trans_sf"/>
</dbReference>
<feature type="transmembrane region" description="Helical" evidence="7">
    <location>
        <begin position="382"/>
        <end position="405"/>
    </location>
</feature>
<evidence type="ECO:0000256" key="6">
    <source>
        <dbReference type="ARBA" id="ARBA00023136"/>
    </source>
</evidence>
<feature type="transmembrane region" description="Helical" evidence="7">
    <location>
        <begin position="186"/>
        <end position="203"/>
    </location>
</feature>
<evidence type="ECO:0000256" key="4">
    <source>
        <dbReference type="ARBA" id="ARBA00022692"/>
    </source>
</evidence>
<reference evidence="8 9" key="1">
    <citation type="submission" date="2019-07" db="EMBL/GenBank/DDBJ databases">
        <title>Whole genome shotgun sequence of Segetibacter aerophilus NBRC 106135.</title>
        <authorList>
            <person name="Hosoyama A."/>
            <person name="Uohara A."/>
            <person name="Ohji S."/>
            <person name="Ichikawa N."/>
        </authorList>
    </citation>
    <scope>NUCLEOTIDE SEQUENCE [LARGE SCALE GENOMIC DNA]</scope>
    <source>
        <strain evidence="8 9">NBRC 106135</strain>
    </source>
</reference>
<keyword evidence="3" id="KW-1003">Cell membrane</keyword>
<dbReference type="GO" id="GO:0005886">
    <property type="term" value="C:plasma membrane"/>
    <property type="evidence" value="ECO:0007669"/>
    <property type="project" value="UniProtKB-SubCell"/>
</dbReference>
<organism evidence="8 9">
    <name type="scientific">Segetibacter aerophilus</name>
    <dbReference type="NCBI Taxonomy" id="670293"/>
    <lineage>
        <taxon>Bacteria</taxon>
        <taxon>Pseudomonadati</taxon>
        <taxon>Bacteroidota</taxon>
        <taxon>Chitinophagia</taxon>
        <taxon>Chitinophagales</taxon>
        <taxon>Chitinophagaceae</taxon>
        <taxon>Segetibacter</taxon>
    </lineage>
</organism>
<keyword evidence="2" id="KW-0813">Transport</keyword>
<proteinExistence type="predicted"/>
<dbReference type="CDD" id="cd06173">
    <property type="entry name" value="MFS_MefA_like"/>
    <property type="match status" value="1"/>
</dbReference>
<dbReference type="Proteomes" id="UP000321513">
    <property type="component" value="Unassembled WGS sequence"/>
</dbReference>
<keyword evidence="6 7" id="KW-0472">Membrane</keyword>
<feature type="transmembrane region" description="Helical" evidence="7">
    <location>
        <begin position="23"/>
        <end position="45"/>
    </location>
</feature>
<evidence type="ECO:0000256" key="7">
    <source>
        <dbReference type="SAM" id="Phobius"/>
    </source>
</evidence>
<feature type="transmembrane region" description="Helical" evidence="7">
    <location>
        <begin position="115"/>
        <end position="141"/>
    </location>
</feature>
<sequence length="415" mass="44825">MSEPTYSNNAIAAVKIPEYRSLLAGRFCFITALRMLGTLVGWWMYELTNAPLAIGLIGLAEVIPALSLALYAGHVIDVSEKRKLLLKGIFGYLCCSLLLLLISTRYFNTNTTKTIVIAGIYTVIFISGIIRAFAGPIFGAIIGQMVPRVILQNAITWNQGTYLSASVVGHASAGFCIALFGNTGTLGIVAGLLSVALFMLSKIKSKPAASTSVNKRTWESVREGLNFVYNTKEVLGALSLDLFAVLFGGAVAMIPVYARDILHVGPIGFGWLNAATDFGSILMVITLTIFPLKTQQGKKLLFVVAGFGLCIIVFAISKIFWISFAALFVSGLLDAISVVVRGTIVQLKTPDEMRGRVMSVNSMFINSSNELGQFESGVMAKLLGVVRSVIFGGTMTLLVVIITWFKAPTLRKMEY</sequence>
<feature type="transmembrane region" description="Helical" evidence="7">
    <location>
        <begin position="84"/>
        <end position="103"/>
    </location>
</feature>
<evidence type="ECO:0000313" key="8">
    <source>
        <dbReference type="EMBL" id="GEO11299.1"/>
    </source>
</evidence>
<evidence type="ECO:0000313" key="9">
    <source>
        <dbReference type="Proteomes" id="UP000321513"/>
    </source>
</evidence>
<accession>A0A512BH68</accession>
<feature type="transmembrane region" description="Helical" evidence="7">
    <location>
        <begin position="299"/>
        <end position="316"/>
    </location>
</feature>
<evidence type="ECO:0000256" key="1">
    <source>
        <dbReference type="ARBA" id="ARBA00004651"/>
    </source>
</evidence>